<sequence length="57" mass="5968">MNNGTAAGLHHATLYVTAVPNERNHACVRVVAELMGELASRSATATAIEIHIAGCPR</sequence>
<accession>D8LR90</accession>
<organism evidence="1 2">
    <name type="scientific">Ectocarpus siliculosus</name>
    <name type="common">Brown alga</name>
    <name type="synonym">Conferva siliculosa</name>
    <dbReference type="NCBI Taxonomy" id="2880"/>
    <lineage>
        <taxon>Eukaryota</taxon>
        <taxon>Sar</taxon>
        <taxon>Stramenopiles</taxon>
        <taxon>Ochrophyta</taxon>
        <taxon>PX clade</taxon>
        <taxon>Phaeophyceae</taxon>
        <taxon>Ectocarpales</taxon>
        <taxon>Ectocarpaceae</taxon>
        <taxon>Ectocarpus</taxon>
    </lineage>
</organism>
<dbReference type="AlphaFoldDB" id="D8LR90"/>
<proteinExistence type="predicted"/>
<dbReference type="EMBL" id="FN649741">
    <property type="protein sequence ID" value="CBN74995.1"/>
    <property type="molecule type" value="Genomic_DNA"/>
</dbReference>
<keyword evidence="2" id="KW-1185">Reference proteome</keyword>
<dbReference type="InParanoid" id="D8LR90"/>
<evidence type="ECO:0000313" key="1">
    <source>
        <dbReference type="EMBL" id="CBN74995.1"/>
    </source>
</evidence>
<protein>
    <submittedName>
        <fullName evidence="1">Uncharacterized protein</fullName>
    </submittedName>
</protein>
<dbReference type="Proteomes" id="UP000002630">
    <property type="component" value="Linkage Group LG16"/>
</dbReference>
<gene>
    <name evidence="1" type="ORF">Esi_0064_0018</name>
</gene>
<dbReference type="EMBL" id="FN648863">
    <property type="protein sequence ID" value="CBN74995.1"/>
    <property type="molecule type" value="Genomic_DNA"/>
</dbReference>
<reference evidence="1 2" key="1">
    <citation type="journal article" date="2010" name="Nature">
        <title>The Ectocarpus genome and the independent evolution of multicellularity in brown algae.</title>
        <authorList>
            <person name="Cock J.M."/>
            <person name="Sterck L."/>
            <person name="Rouze P."/>
            <person name="Scornet D."/>
            <person name="Allen A.E."/>
            <person name="Amoutzias G."/>
            <person name="Anthouard V."/>
            <person name="Artiguenave F."/>
            <person name="Aury J.M."/>
            <person name="Badger J.H."/>
            <person name="Beszteri B."/>
            <person name="Billiau K."/>
            <person name="Bonnet E."/>
            <person name="Bothwell J.H."/>
            <person name="Bowler C."/>
            <person name="Boyen C."/>
            <person name="Brownlee C."/>
            <person name="Carrano C.J."/>
            <person name="Charrier B."/>
            <person name="Cho G.Y."/>
            <person name="Coelho S.M."/>
            <person name="Collen J."/>
            <person name="Corre E."/>
            <person name="Da Silva C."/>
            <person name="Delage L."/>
            <person name="Delaroque N."/>
            <person name="Dittami S.M."/>
            <person name="Doulbeau S."/>
            <person name="Elias M."/>
            <person name="Farnham G."/>
            <person name="Gachon C.M."/>
            <person name="Gschloessl B."/>
            <person name="Heesch S."/>
            <person name="Jabbari K."/>
            <person name="Jubin C."/>
            <person name="Kawai H."/>
            <person name="Kimura K."/>
            <person name="Kloareg B."/>
            <person name="Kupper F.C."/>
            <person name="Lang D."/>
            <person name="Le Bail A."/>
            <person name="Leblanc C."/>
            <person name="Lerouge P."/>
            <person name="Lohr M."/>
            <person name="Lopez P.J."/>
            <person name="Martens C."/>
            <person name="Maumus F."/>
            <person name="Michel G."/>
            <person name="Miranda-Saavedra D."/>
            <person name="Morales J."/>
            <person name="Moreau H."/>
            <person name="Motomura T."/>
            <person name="Nagasato C."/>
            <person name="Napoli C.A."/>
            <person name="Nelson D.R."/>
            <person name="Nyvall-Collen P."/>
            <person name="Peters A.F."/>
            <person name="Pommier C."/>
            <person name="Potin P."/>
            <person name="Poulain J."/>
            <person name="Quesneville H."/>
            <person name="Read B."/>
            <person name="Rensing S.A."/>
            <person name="Ritter A."/>
            <person name="Rousvoal S."/>
            <person name="Samanta M."/>
            <person name="Samson G."/>
            <person name="Schroeder D.C."/>
            <person name="Segurens B."/>
            <person name="Strittmatter M."/>
            <person name="Tonon T."/>
            <person name="Tregear J.W."/>
            <person name="Valentin K."/>
            <person name="von Dassow P."/>
            <person name="Yamagishi T."/>
            <person name="Van de Peer Y."/>
            <person name="Wincker P."/>
        </authorList>
    </citation>
    <scope>NUCLEOTIDE SEQUENCE [LARGE SCALE GENOMIC DNA]</scope>
    <source>
        <strain evidence="2">Ec32 / CCAP1310/4</strain>
    </source>
</reference>
<evidence type="ECO:0000313" key="2">
    <source>
        <dbReference type="Proteomes" id="UP000002630"/>
    </source>
</evidence>
<name>D8LR90_ECTSI</name>